<evidence type="ECO:0000313" key="1">
    <source>
        <dbReference type="EMBL" id="MEJ8306273.1"/>
    </source>
</evidence>
<dbReference type="EMBL" id="JBBKAR010000052">
    <property type="protein sequence ID" value="MEJ8306273.1"/>
    <property type="molecule type" value="Genomic_DNA"/>
</dbReference>
<accession>A0ACC6PHI6</accession>
<keyword evidence="1" id="KW-0012">Acyltransferase</keyword>
<reference evidence="1" key="1">
    <citation type="submission" date="2024-03" db="EMBL/GenBank/DDBJ databases">
        <title>Whole genome sequecning of epiphytes from Marcgravia umbellata leaves.</title>
        <authorList>
            <person name="Kumar G."/>
            <person name="Savka M.A."/>
        </authorList>
    </citation>
    <scope>NUCLEOTIDE SEQUENCE</scope>
    <source>
        <strain evidence="1">RIT_BL5</strain>
    </source>
</reference>
<keyword evidence="2" id="KW-1185">Reference proteome</keyword>
<gene>
    <name evidence="1" type="ORF">WKI47_20405</name>
</gene>
<protein>
    <submittedName>
        <fullName evidence="1">Acyltransferase family protein</fullName>
        <ecNumber evidence="1">2.3.1.-</ecNumber>
    </submittedName>
</protein>
<dbReference type="EC" id="2.3.1.-" evidence="1"/>
<dbReference type="Proteomes" id="UP001380953">
    <property type="component" value="Unassembled WGS sequence"/>
</dbReference>
<organism evidence="1 2">
    <name type="scientific">Saccharibacillus sacchari</name>
    <dbReference type="NCBI Taxonomy" id="456493"/>
    <lineage>
        <taxon>Bacteria</taxon>
        <taxon>Bacillati</taxon>
        <taxon>Bacillota</taxon>
        <taxon>Bacilli</taxon>
        <taxon>Bacillales</taxon>
        <taxon>Paenibacillaceae</taxon>
        <taxon>Saccharibacillus</taxon>
    </lineage>
</organism>
<sequence length="643" mass="69768">MINGQYAGNEAKSENRRYDREGSRSSGQRTPASEQPKPGAGRYMPGLDGLRALAVLAVIAYHLHTEWAPGGLLGVTMFFVLSGYLITDILLAQWDRTGKFDMKDFWVRRAKRLLPAMLAVVLATVLWSIIVDRTRLPAMIGDVPAALLYYSNWWSIFHEVSYFQSFGPLSPLGHLWSLAVEEQFYIFWPILLGIGLILAQKNRGKLALVLAGLALASALAMAIMYRPGEDPSRVYYGTDTRLFSLLIGAALAVVWPSRKLKTNISKSATKTLDITATICLIVIAVLIFKSNDYGTFLYRGGMVLLSLATTILVAALAHPACRLGRVLGTKPLRWIGARSYGLYLWHYPVIVLTTPLVNTGGPNMLRIVLQLVVSFVLAALSYRYIEQPVRTGEFGKWWRRVMKEPGVGRKRLAGTLGGSVALVLILGFAMTRLAPPAEAQTPYAGTDVPAAETQVTEGVAANAGADSSGAVDPANNEATDTFLPAGTGVGMTAIGDSVMLDIQPYLEEALPGITVDGLVGRQMSQAPALVDQLEANGQMGTTVLIQLGTNGSFTDEQMNNLLAKLPDATKIVLVNTRVPRPWESVVNSTLQSAAQRDNRILLVDWYSASAGRDDYFARDGVHLMPAGARAYTQLLVEALKGGQ</sequence>
<comment type="caution">
    <text evidence="1">The sequence shown here is derived from an EMBL/GenBank/DDBJ whole genome shotgun (WGS) entry which is preliminary data.</text>
</comment>
<keyword evidence="1" id="KW-0808">Transferase</keyword>
<name>A0ACC6PHI6_9BACL</name>
<proteinExistence type="predicted"/>
<evidence type="ECO:0000313" key="2">
    <source>
        <dbReference type="Proteomes" id="UP001380953"/>
    </source>
</evidence>